<dbReference type="FunFam" id="3.40.50.720:FF:000026">
    <property type="entry name" value="Glyoxylate/hydroxypyruvate reductase B"/>
    <property type="match status" value="1"/>
</dbReference>
<dbReference type="GO" id="GO:0008465">
    <property type="term" value="F:hydroxypyruvate reductase (NADH) activity"/>
    <property type="evidence" value="ECO:0007669"/>
    <property type="project" value="TreeGrafter"/>
</dbReference>
<gene>
    <name evidence="7" type="primary">LOC105431892</name>
</gene>
<dbReference type="GO" id="GO:0051287">
    <property type="term" value="F:NAD binding"/>
    <property type="evidence" value="ECO:0007669"/>
    <property type="project" value="InterPro"/>
</dbReference>
<proteinExistence type="inferred from homology"/>
<dbReference type="PANTHER" id="PTHR10996:SF277">
    <property type="entry name" value="GLYOXYLATE REDUCTASE_HYDROXYPYRUVATE REDUCTASE"/>
    <property type="match status" value="1"/>
</dbReference>
<evidence type="ECO:0000259" key="5">
    <source>
        <dbReference type="Pfam" id="PF02826"/>
    </source>
</evidence>
<keyword evidence="1 3" id="KW-0560">Oxidoreductase</keyword>
<dbReference type="InterPro" id="IPR050223">
    <property type="entry name" value="D-isomer_2-hydroxyacid_DH"/>
</dbReference>
<evidence type="ECO:0000313" key="6">
    <source>
        <dbReference type="Proteomes" id="UP000504615"/>
    </source>
</evidence>
<comment type="similarity">
    <text evidence="3">Belongs to the D-isomer specific 2-hydroxyacid dehydrogenase family.</text>
</comment>
<dbReference type="Pfam" id="PF00389">
    <property type="entry name" value="2-Hacid_dh"/>
    <property type="match status" value="1"/>
</dbReference>
<sequence>MVFAIALRLVRQSEKIVRLKRIGLTTYNYSRSLSSAPIEMSKPKVLITRPDVPSAGLNLLRKRYHLIIWDRYEPIPRNELMNMVRGVDAIFCMLTDKIDNEILDCAGLQLKVVASMSVGLDHLDLSALQRRSIRIGYTPNVLTESTAELIITLLLTTSRNIIEANAAVHKGEWPPWSPTWMCGVGLAGKTVGIVGLGRIGIRVAEILKGFNVAKILYISRIEKPEASRFNGEKVDFVTLLRKSDFVIVTIALTPQTKYMFNSEAFHQMKNTAIFVNGSRGDVVDQEALIEALRENVIAAAGLDVTSPEPLPLHSELLTLDNCVILPHIGSATIETRDEMACITAKNIIAVLEGTPEEMPAEYCVNV</sequence>
<evidence type="ECO:0000256" key="1">
    <source>
        <dbReference type="ARBA" id="ARBA00023002"/>
    </source>
</evidence>
<evidence type="ECO:0000256" key="3">
    <source>
        <dbReference type="RuleBase" id="RU003719"/>
    </source>
</evidence>
<dbReference type="OrthoDB" id="298012at2759"/>
<evidence type="ECO:0000256" key="2">
    <source>
        <dbReference type="ARBA" id="ARBA00073306"/>
    </source>
</evidence>
<feature type="domain" description="D-isomer specific 2-hydroxyacid dehydrogenase catalytic" evidence="4">
    <location>
        <begin position="45"/>
        <end position="355"/>
    </location>
</feature>
<dbReference type="Gene3D" id="3.40.50.720">
    <property type="entry name" value="NAD(P)-binding Rossmann-like Domain"/>
    <property type="match status" value="2"/>
</dbReference>
<dbReference type="PANTHER" id="PTHR10996">
    <property type="entry name" value="2-HYDROXYACID DEHYDROGENASE-RELATED"/>
    <property type="match status" value="1"/>
</dbReference>
<dbReference type="GO" id="GO:0030267">
    <property type="term" value="F:glyoxylate reductase (NADPH) activity"/>
    <property type="evidence" value="ECO:0007669"/>
    <property type="project" value="TreeGrafter"/>
</dbReference>
<keyword evidence="6" id="KW-1185">Reference proteome</keyword>
<dbReference type="KEGG" id="pbar:105431892"/>
<dbReference type="SUPFAM" id="SSF51735">
    <property type="entry name" value="NAD(P)-binding Rossmann-fold domains"/>
    <property type="match status" value="1"/>
</dbReference>
<evidence type="ECO:0000259" key="4">
    <source>
        <dbReference type="Pfam" id="PF00389"/>
    </source>
</evidence>
<dbReference type="Proteomes" id="UP000504615">
    <property type="component" value="Unplaced"/>
</dbReference>
<dbReference type="PROSITE" id="PS00671">
    <property type="entry name" value="D_2_HYDROXYACID_DH_3"/>
    <property type="match status" value="1"/>
</dbReference>
<protein>
    <recommendedName>
        <fullName evidence="2">Glyoxylate reductase/hydroxypyruvate reductase</fullName>
    </recommendedName>
</protein>
<dbReference type="InterPro" id="IPR006139">
    <property type="entry name" value="D-isomer_2_OHA_DH_cat_dom"/>
</dbReference>
<dbReference type="Pfam" id="PF02826">
    <property type="entry name" value="2-Hacid_dh_C"/>
    <property type="match status" value="1"/>
</dbReference>
<dbReference type="RefSeq" id="XP_011644681.1">
    <property type="nucleotide sequence ID" value="XM_011646379.2"/>
</dbReference>
<organism evidence="6 7">
    <name type="scientific">Pogonomyrmex barbatus</name>
    <name type="common">red harvester ant</name>
    <dbReference type="NCBI Taxonomy" id="144034"/>
    <lineage>
        <taxon>Eukaryota</taxon>
        <taxon>Metazoa</taxon>
        <taxon>Ecdysozoa</taxon>
        <taxon>Arthropoda</taxon>
        <taxon>Hexapoda</taxon>
        <taxon>Insecta</taxon>
        <taxon>Pterygota</taxon>
        <taxon>Neoptera</taxon>
        <taxon>Endopterygota</taxon>
        <taxon>Hymenoptera</taxon>
        <taxon>Apocrita</taxon>
        <taxon>Aculeata</taxon>
        <taxon>Formicoidea</taxon>
        <taxon>Formicidae</taxon>
        <taxon>Myrmicinae</taxon>
        <taxon>Pogonomyrmex</taxon>
    </lineage>
</organism>
<dbReference type="InterPro" id="IPR006140">
    <property type="entry name" value="D-isomer_DH_NAD-bd"/>
</dbReference>
<dbReference type="GeneID" id="105431892"/>
<feature type="domain" description="D-isomer specific 2-hydroxyacid dehydrogenase NAD-binding" evidence="5">
    <location>
        <begin position="151"/>
        <end position="329"/>
    </location>
</feature>
<dbReference type="SUPFAM" id="SSF52283">
    <property type="entry name" value="Formate/glycerate dehydrogenase catalytic domain-like"/>
    <property type="match status" value="1"/>
</dbReference>
<accession>A0A6I9WR62</accession>
<dbReference type="GO" id="GO:0005829">
    <property type="term" value="C:cytosol"/>
    <property type="evidence" value="ECO:0007669"/>
    <property type="project" value="TreeGrafter"/>
</dbReference>
<dbReference type="InterPro" id="IPR036291">
    <property type="entry name" value="NAD(P)-bd_dom_sf"/>
</dbReference>
<dbReference type="InterPro" id="IPR029753">
    <property type="entry name" value="D-isomer_DH_CS"/>
</dbReference>
<dbReference type="CDD" id="cd05301">
    <property type="entry name" value="GDH"/>
    <property type="match status" value="1"/>
</dbReference>
<dbReference type="AlphaFoldDB" id="A0A6I9WR62"/>
<reference evidence="7" key="1">
    <citation type="submission" date="2025-08" db="UniProtKB">
        <authorList>
            <consortium name="RefSeq"/>
        </authorList>
    </citation>
    <scope>IDENTIFICATION</scope>
</reference>
<name>A0A6I9WR62_9HYME</name>
<evidence type="ECO:0000313" key="7">
    <source>
        <dbReference type="RefSeq" id="XP_011644681.1"/>
    </source>
</evidence>